<dbReference type="InterPro" id="IPR012341">
    <property type="entry name" value="6hp_glycosidase-like_sf"/>
</dbReference>
<keyword evidence="4" id="KW-1185">Reference proteome</keyword>
<gene>
    <name evidence="3" type="ORF">KEC16_04270</name>
</gene>
<evidence type="ECO:0000259" key="1">
    <source>
        <dbReference type="Pfam" id="PF06202"/>
    </source>
</evidence>
<dbReference type="Pfam" id="PF06202">
    <property type="entry name" value="GDE_C"/>
    <property type="match status" value="1"/>
</dbReference>
<comment type="caution">
    <text evidence="3">The sequence shown here is derived from an EMBL/GenBank/DDBJ whole genome shotgun (WGS) entry which is preliminary data.</text>
</comment>
<evidence type="ECO:0000313" key="4">
    <source>
        <dbReference type="Proteomes" id="UP000680714"/>
    </source>
</evidence>
<feature type="domain" description="Glycogen debranching enzyme C-terminal" evidence="1">
    <location>
        <begin position="272"/>
        <end position="638"/>
    </location>
</feature>
<dbReference type="InterPro" id="IPR008928">
    <property type="entry name" value="6-hairpin_glycosidase_sf"/>
</dbReference>
<dbReference type="PROSITE" id="PS51257">
    <property type="entry name" value="PROKAR_LIPOPROTEIN"/>
    <property type="match status" value="1"/>
</dbReference>
<evidence type="ECO:0000259" key="2">
    <source>
        <dbReference type="Pfam" id="PF12439"/>
    </source>
</evidence>
<feature type="domain" description="Glycogen debranching enzyme bacterial and archaeal type N-terminal" evidence="2">
    <location>
        <begin position="18"/>
        <end position="224"/>
    </location>
</feature>
<accession>A0ABS5IB34</accession>
<dbReference type="PANTHER" id="PTHR10569:SF2">
    <property type="entry name" value="GLYCOGEN DEBRANCHING ENZYME"/>
    <property type="match status" value="1"/>
</dbReference>
<protein>
    <submittedName>
        <fullName evidence="3">Glycogen debranching enzyme family protein</fullName>
    </submittedName>
</protein>
<dbReference type="InterPro" id="IPR010401">
    <property type="entry name" value="AGL/Gdb1"/>
</dbReference>
<dbReference type="SUPFAM" id="SSF48208">
    <property type="entry name" value="Six-hairpin glycosidases"/>
    <property type="match status" value="1"/>
</dbReference>
<dbReference type="InterPro" id="IPR024742">
    <property type="entry name" value="Glycogen_debranch_N"/>
</dbReference>
<proteinExistence type="predicted"/>
<dbReference type="Pfam" id="PF12439">
    <property type="entry name" value="GDE_N"/>
    <property type="match status" value="1"/>
</dbReference>
<sequence length="644" mass="70790">MIPTRIIHPISEPAQAPREWLIANGLGGYACGPLAGPPIRRYHGWLVAALPPPWGRTMLVNRMIETIHLTDDRQFTLGAGTDADALLTEFRLEWGLPVWRFQWAECVIERRLVMEYGHNVTHARWQVLAGPCRGLTLQPWIQARPHGLAVDAAPAWGEAVAWGPCLTANIPDLPPLRFVLAAEDVSAAAEPLTTTMFYANEAEGGDPAQGPLWSPGHLLCRLDGDHPAALTLGCEIPAAGDAFAAEILRRRALLDRAHPSCRDGVAAELVLAADSFVVQPRHRTSAPQARTIMAGYHWFADWGRDTMIALEGLTLVTGRIDEAKAILHGFAGHVRHGLIPNMFPDGHEDGLYNTADASLWFFHAVDRVVAASGDLNFLRSLMPVLTDILDHHRAGTRFGIAMDPADGLLRQGQAGLQLTWMDAKVQDWVVTPRRGKAVEINALWHNAVACMGDWQRLLGQDATETDNLAGRIRAAFNHRFWSEERGYLYDVVDGEDGDDPTLRPNQLLAISLPHPVLAPAAWPIMLATVRRALLTPVGLRSLAPDHPAYRPHFTGDRWARDGAYHQGTVWAWLIGPFAQAWLKAHPNDTETVAADLAGFVPHLSQFGLGTIAEVFDGAPPHTPRGCISQAWSVAEWLRTWTLLP</sequence>
<reference evidence="3 4" key="1">
    <citation type="submission" date="2021-04" db="EMBL/GenBank/DDBJ databases">
        <title>Magnetospirillum sulfuroxidans sp. nov., a facultative chemolithoautotrophic sulfur-oxidizing alphaproteobacterium isolated from freshwater sediment and proposals for Paramagetospirillum gen. nov., and Magnetospirillaceae fam. nov.</title>
        <authorList>
            <person name="Koziaeva V."/>
            <person name="Geelhoed J.S."/>
            <person name="Sorokin D.Y."/>
            <person name="Grouzdev D.S."/>
        </authorList>
    </citation>
    <scope>NUCLEOTIDE SEQUENCE [LARGE SCALE GENOMIC DNA]</scope>
    <source>
        <strain evidence="3 4">J10</strain>
    </source>
</reference>
<dbReference type="InterPro" id="IPR032790">
    <property type="entry name" value="GDE_C"/>
</dbReference>
<name>A0ABS5IB34_9PROT</name>
<dbReference type="RefSeq" id="WP_211546434.1">
    <property type="nucleotide sequence ID" value="NZ_JAGTUF010000002.1"/>
</dbReference>
<dbReference type="Proteomes" id="UP000680714">
    <property type="component" value="Unassembled WGS sequence"/>
</dbReference>
<evidence type="ECO:0000313" key="3">
    <source>
        <dbReference type="EMBL" id="MBR9970923.1"/>
    </source>
</evidence>
<dbReference type="Gene3D" id="1.50.10.10">
    <property type="match status" value="1"/>
</dbReference>
<dbReference type="PANTHER" id="PTHR10569">
    <property type="entry name" value="GLYCOGEN DEBRANCHING ENZYME"/>
    <property type="match status" value="1"/>
</dbReference>
<organism evidence="3 4">
    <name type="scientific">Magnetospirillum sulfuroxidans</name>
    <dbReference type="NCBI Taxonomy" id="611300"/>
    <lineage>
        <taxon>Bacteria</taxon>
        <taxon>Pseudomonadati</taxon>
        <taxon>Pseudomonadota</taxon>
        <taxon>Alphaproteobacteria</taxon>
        <taxon>Rhodospirillales</taxon>
        <taxon>Rhodospirillaceae</taxon>
        <taxon>Magnetospirillum</taxon>
    </lineage>
</organism>
<dbReference type="EMBL" id="JAGTUF010000002">
    <property type="protein sequence ID" value="MBR9970923.1"/>
    <property type="molecule type" value="Genomic_DNA"/>
</dbReference>